<evidence type="ECO:0000313" key="2">
    <source>
        <dbReference type="Proteomes" id="UP000541444"/>
    </source>
</evidence>
<dbReference type="EMBL" id="JACGCM010001410">
    <property type="protein sequence ID" value="KAF6155653.1"/>
    <property type="molecule type" value="Genomic_DNA"/>
</dbReference>
<reference evidence="1 2" key="1">
    <citation type="journal article" date="2020" name="IScience">
        <title>Genome Sequencing of the Endangered Kingdonia uniflora (Circaeasteraceae, Ranunculales) Reveals Potential Mechanisms of Evolutionary Specialization.</title>
        <authorList>
            <person name="Sun Y."/>
            <person name="Deng T."/>
            <person name="Zhang A."/>
            <person name="Moore M.J."/>
            <person name="Landis J.B."/>
            <person name="Lin N."/>
            <person name="Zhang H."/>
            <person name="Zhang X."/>
            <person name="Huang J."/>
            <person name="Zhang X."/>
            <person name="Sun H."/>
            <person name="Wang H."/>
        </authorList>
    </citation>
    <scope>NUCLEOTIDE SEQUENCE [LARGE SCALE GENOMIC DNA]</scope>
    <source>
        <strain evidence="1">TB1705</strain>
        <tissue evidence="1">Leaf</tissue>
    </source>
</reference>
<dbReference type="AlphaFoldDB" id="A0A7J7ML90"/>
<dbReference type="Proteomes" id="UP000541444">
    <property type="component" value="Unassembled WGS sequence"/>
</dbReference>
<sequence length="64" mass="7487">YEDSSKPYIVTFIIKADNGHIIKPINRTIVLDFPSIPALLFWFTSTHVNRSYRYNWLCSIIIPS</sequence>
<organism evidence="1 2">
    <name type="scientific">Kingdonia uniflora</name>
    <dbReference type="NCBI Taxonomy" id="39325"/>
    <lineage>
        <taxon>Eukaryota</taxon>
        <taxon>Viridiplantae</taxon>
        <taxon>Streptophyta</taxon>
        <taxon>Embryophyta</taxon>
        <taxon>Tracheophyta</taxon>
        <taxon>Spermatophyta</taxon>
        <taxon>Magnoliopsida</taxon>
        <taxon>Ranunculales</taxon>
        <taxon>Circaeasteraceae</taxon>
        <taxon>Kingdonia</taxon>
    </lineage>
</organism>
<name>A0A7J7ML90_9MAGN</name>
<keyword evidence="2" id="KW-1185">Reference proteome</keyword>
<protein>
    <submittedName>
        <fullName evidence="1">Uncharacterized protein</fullName>
    </submittedName>
</protein>
<comment type="caution">
    <text evidence="1">The sequence shown here is derived from an EMBL/GenBank/DDBJ whole genome shotgun (WGS) entry which is preliminary data.</text>
</comment>
<feature type="non-terminal residue" evidence="1">
    <location>
        <position position="1"/>
    </location>
</feature>
<gene>
    <name evidence="1" type="ORF">GIB67_034748</name>
</gene>
<proteinExistence type="predicted"/>
<accession>A0A7J7ML90</accession>
<evidence type="ECO:0000313" key="1">
    <source>
        <dbReference type="EMBL" id="KAF6155653.1"/>
    </source>
</evidence>